<evidence type="ECO:0000313" key="3">
    <source>
        <dbReference type="EMBL" id="QEC76589.1"/>
    </source>
</evidence>
<dbReference type="EMBL" id="CP042437">
    <property type="protein sequence ID" value="QEC76589.1"/>
    <property type="molecule type" value="Genomic_DNA"/>
</dbReference>
<dbReference type="Gene3D" id="1.20.58.1690">
    <property type="match status" value="1"/>
</dbReference>
<sequence length="712" mass="80836">MFWKLLKVRATPEGCKLCRNKEIAILCSRGAPPRRLFLHLRQRTPLLTNPTQYTLAIFFTLINKTYLSIMKTKPILIIITIVLVVAASCFAFFKYRSQNKPGKSEIIQFLNAFNKHIQAGNIDSAKTFFEDQQKSKAVKVLLNVLTNKTNTGGKDKPLFKTSMNTEDAVVNIINQEYATAIVVTRFNHDDVSENRSTILFTIHKLPGGQYKITQVDAKGFVKDYMAFQNKIYIKITPEKDIYNAITLAAFKTADQLKTRYDSVVWFDHVNQKTFYYVVKGKFSLDFYNPNPYKTKHDEFKMGLVNPDLKEIIPVEYDLIHNIGGTVDGLIEVEKAGKKGLYNIGGKLIADADYDDIYPLKAGENLAILKNGRDFFYLKGDTTISDKLTDFKIADAITQIKTFGESYELSEKSSKNIMEYNSRDWSTSIIISPSYLANLQLLPRFIDFPNPLRKLSGTDSEEMQDGSGSIAVSFDGAGKEESADNWFESVYYTIANDYLGGRGGLYQSKNVLVVDKKRNQILGFNADLTLGEEESSGNLTGDCREYSIKALNDSLFEFKTTSDIGVRLQGEAGSIDEGRLYHYLQVKDGKFVALESKRVFPTQYVKLDDSYLQGCYTLGFGVYPDRKTKTVDHLTKEMLQYMKNEIYASYKYRFKTKEWSDVFEYRFNSSDTTKNANVDDSLTVIDKYNIAFINSKLNGKPLNVKIPNSLAAR</sequence>
<keyword evidence="1" id="KW-0472">Membrane</keyword>
<reference evidence="3 4" key="1">
    <citation type="journal article" date="2013" name="J. Microbiol.">
        <title>Mucilaginibacter ginsenosidivorax sp. nov., with ginsenoside converting activity isolated from sediment.</title>
        <authorList>
            <person name="Kim J.K."/>
            <person name="Choi T.E."/>
            <person name="Liu Q.M."/>
            <person name="Park H.Y."/>
            <person name="Yi T.H."/>
            <person name="Yoon M.H."/>
            <person name="Kim S.C."/>
            <person name="Im W.T."/>
        </authorList>
    </citation>
    <scope>NUCLEOTIDE SEQUENCE [LARGE SCALE GENOMIC DNA]</scope>
    <source>
        <strain evidence="3 4">KHI28</strain>
    </source>
</reference>
<evidence type="ECO:0000256" key="1">
    <source>
        <dbReference type="SAM" id="Phobius"/>
    </source>
</evidence>
<dbReference type="KEGG" id="mgk:FSB76_11750"/>
<name>A0A5B8VYQ9_9SPHI</name>
<feature type="transmembrane region" description="Helical" evidence="1">
    <location>
        <begin position="74"/>
        <end position="93"/>
    </location>
</feature>
<keyword evidence="4" id="KW-1185">Reference proteome</keyword>
<organism evidence="3 4">
    <name type="scientific">Mucilaginibacter ginsenosidivorax</name>
    <dbReference type="NCBI Taxonomy" id="862126"/>
    <lineage>
        <taxon>Bacteria</taxon>
        <taxon>Pseudomonadati</taxon>
        <taxon>Bacteroidota</taxon>
        <taxon>Sphingobacteriia</taxon>
        <taxon>Sphingobacteriales</taxon>
        <taxon>Sphingobacteriaceae</taxon>
        <taxon>Mucilaginibacter</taxon>
    </lineage>
</organism>
<evidence type="ECO:0000313" key="4">
    <source>
        <dbReference type="Proteomes" id="UP000321362"/>
    </source>
</evidence>
<dbReference type="SMART" id="SM01324">
    <property type="entry name" value="YARHG"/>
    <property type="match status" value="1"/>
</dbReference>
<dbReference type="AlphaFoldDB" id="A0A5B8VYQ9"/>
<keyword evidence="1" id="KW-1133">Transmembrane helix</keyword>
<keyword evidence="1" id="KW-0812">Transmembrane</keyword>
<accession>A0A5B8VYQ9</accession>
<feature type="domain" description="YARHG" evidence="2">
    <location>
        <begin position="615"/>
        <end position="695"/>
    </location>
</feature>
<protein>
    <submittedName>
        <fullName evidence="3">YARHG domain-containing protein</fullName>
    </submittedName>
</protein>
<gene>
    <name evidence="3" type="ORF">FSB76_11750</name>
</gene>
<dbReference type="Pfam" id="PF13308">
    <property type="entry name" value="YARHG"/>
    <property type="match status" value="1"/>
</dbReference>
<dbReference type="Pfam" id="PF14903">
    <property type="entry name" value="WG_beta_rep"/>
    <property type="match status" value="2"/>
</dbReference>
<dbReference type="InterPro" id="IPR032774">
    <property type="entry name" value="WG_beta_rep"/>
</dbReference>
<evidence type="ECO:0000259" key="2">
    <source>
        <dbReference type="SMART" id="SM01324"/>
    </source>
</evidence>
<dbReference type="Proteomes" id="UP000321362">
    <property type="component" value="Chromosome"/>
</dbReference>
<proteinExistence type="predicted"/>
<dbReference type="InterPro" id="IPR025582">
    <property type="entry name" value="YARHG_dom"/>
</dbReference>
<dbReference type="InterPro" id="IPR038434">
    <property type="entry name" value="YARHG_sf"/>
</dbReference>